<accession>A0ABQ5KTI1</accession>
<reference evidence="2" key="1">
    <citation type="submission" date="2022-03" db="EMBL/GenBank/DDBJ databases">
        <title>Draft genome sequence of Aduncisulcus paluster, a free-living microaerophilic Fornicata.</title>
        <authorList>
            <person name="Yuyama I."/>
            <person name="Kume K."/>
            <person name="Tamura T."/>
            <person name="Inagaki Y."/>
            <person name="Hashimoto T."/>
        </authorList>
    </citation>
    <scope>NUCLEOTIDE SEQUENCE</scope>
    <source>
        <strain evidence="2">NY0171</strain>
    </source>
</reference>
<proteinExistence type="predicted"/>
<comment type="caution">
    <text evidence="2">The sequence shown here is derived from an EMBL/GenBank/DDBJ whole genome shotgun (WGS) entry which is preliminary data.</text>
</comment>
<dbReference type="EMBL" id="BQXS01010795">
    <property type="protein sequence ID" value="GKT34315.1"/>
    <property type="molecule type" value="Genomic_DNA"/>
</dbReference>
<sequence>MGILKTESIDRKHYEEDDFNRDKSVLMAAESVEASSQKKESLKKLGMSSRQKEAYKRHITKSLLFTGVGRRFDLLYEAAAKRGTYVEFLPTGMEEHQRNMSKYDCGSSIINWTVSIDGTLISISEQTTIRDCISLAQKEKEKRRLICELDSEDFPTYKEEEEEDVTVQPSKALKRKEEEEIVPGSANTVAYLLVNPIFFSPISSLPLPEFSRDERRCIKKGIYGQSGVFVPLALSDTLISILDGVPILEFPHIITMNKDEKPDELVYSTESTTFSAIWTKERIKELNVVDMVSEMLEREERRGMEWGEKVE</sequence>
<protein>
    <recommendedName>
        <fullName evidence="1">BCD1 alpha/beta domain-containing protein</fullName>
    </recommendedName>
</protein>
<dbReference type="Proteomes" id="UP001057375">
    <property type="component" value="Unassembled WGS sequence"/>
</dbReference>
<keyword evidence="3" id="KW-1185">Reference proteome</keyword>
<gene>
    <name evidence="2" type="ORF">ADUPG1_007685</name>
</gene>
<evidence type="ECO:0000313" key="3">
    <source>
        <dbReference type="Proteomes" id="UP001057375"/>
    </source>
</evidence>
<dbReference type="Pfam" id="PF25790">
    <property type="entry name" value="BCD1"/>
    <property type="match status" value="1"/>
</dbReference>
<name>A0ABQ5KTI1_9EUKA</name>
<dbReference type="InterPro" id="IPR057721">
    <property type="entry name" value="BCD1_alpha/beta"/>
</dbReference>
<evidence type="ECO:0000259" key="1">
    <source>
        <dbReference type="Pfam" id="PF25790"/>
    </source>
</evidence>
<evidence type="ECO:0000313" key="2">
    <source>
        <dbReference type="EMBL" id="GKT34315.1"/>
    </source>
</evidence>
<feature type="domain" description="BCD1 alpha/beta" evidence="1">
    <location>
        <begin position="74"/>
        <end position="168"/>
    </location>
</feature>
<organism evidence="2 3">
    <name type="scientific">Aduncisulcus paluster</name>
    <dbReference type="NCBI Taxonomy" id="2918883"/>
    <lineage>
        <taxon>Eukaryota</taxon>
        <taxon>Metamonada</taxon>
        <taxon>Carpediemonas-like organisms</taxon>
        <taxon>Aduncisulcus</taxon>
    </lineage>
</organism>